<accession>A0A5N6RU71</accession>
<dbReference type="PANTHER" id="PTHR45967">
    <property type="entry name" value="G-BOX-BINDING FACTOR 3-RELATED"/>
    <property type="match status" value="1"/>
</dbReference>
<evidence type="ECO:0000256" key="1">
    <source>
        <dbReference type="SAM" id="MobiDB-lite"/>
    </source>
</evidence>
<feature type="region of interest" description="Disordered" evidence="1">
    <location>
        <begin position="1"/>
        <end position="25"/>
    </location>
</feature>
<protein>
    <recommendedName>
        <fullName evidence="2">G-box binding protein multifunctional mosaic region domain-containing protein</fullName>
    </recommendedName>
</protein>
<dbReference type="Pfam" id="PF07777">
    <property type="entry name" value="MFMR"/>
    <property type="match status" value="1"/>
</dbReference>
<dbReference type="GO" id="GO:0003700">
    <property type="term" value="F:DNA-binding transcription factor activity"/>
    <property type="evidence" value="ECO:0007669"/>
    <property type="project" value="InterPro"/>
</dbReference>
<evidence type="ECO:0000313" key="4">
    <source>
        <dbReference type="Proteomes" id="UP000327013"/>
    </source>
</evidence>
<dbReference type="GO" id="GO:0043565">
    <property type="term" value="F:sequence-specific DNA binding"/>
    <property type="evidence" value="ECO:0007669"/>
    <property type="project" value="InterPro"/>
</dbReference>
<reference evidence="3 4" key="1">
    <citation type="submission" date="2019-06" db="EMBL/GenBank/DDBJ databases">
        <title>A chromosomal-level reference genome of Carpinus fangiana (Coryloideae, Betulaceae).</title>
        <authorList>
            <person name="Yang X."/>
            <person name="Wang Z."/>
            <person name="Zhang L."/>
            <person name="Hao G."/>
            <person name="Liu J."/>
            <person name="Yang Y."/>
        </authorList>
    </citation>
    <scope>NUCLEOTIDE SEQUENCE [LARGE SCALE GENOMIC DNA]</scope>
    <source>
        <strain evidence="3">Cfa_2016G</strain>
        <tissue evidence="3">Leaf</tissue>
    </source>
</reference>
<proteinExistence type="predicted"/>
<evidence type="ECO:0000313" key="3">
    <source>
        <dbReference type="EMBL" id="KAE8124454.1"/>
    </source>
</evidence>
<dbReference type="InterPro" id="IPR044827">
    <property type="entry name" value="GBF-like"/>
</dbReference>
<sequence length="263" mass="28226">MGIGEESKPPKPSKPSSSTQEIPTTHYFDWSSSMQAYYCPGATQSPSFASTVASTTPHPYLSGSHHPLIPPYGTPIPYPSLLPPWGVYNHPNMTTTPNPLHVNVELEGKGPYGNDLVYAKRSKGTPRSANNEDFDGKADAQSHTVGSIGEASVPPASLALVMGSDSVMPKQLMQACQGIQGREVNPDEALLPSLIDTQYDHIIGAQMQATCGCNNYLSIYCIHQCSCLVFVHIKAPGSKHLILLRAIGSPLLGSITFVYSEQS</sequence>
<keyword evidence="4" id="KW-1185">Reference proteome</keyword>
<dbReference type="GO" id="GO:0005634">
    <property type="term" value="C:nucleus"/>
    <property type="evidence" value="ECO:0007669"/>
    <property type="project" value="TreeGrafter"/>
</dbReference>
<gene>
    <name evidence="3" type="ORF">FH972_019338</name>
</gene>
<feature type="domain" description="G-box binding protein multifunctional mosaic region" evidence="2">
    <location>
        <begin position="1"/>
        <end position="93"/>
    </location>
</feature>
<dbReference type="PANTHER" id="PTHR45967:SF20">
    <property type="entry name" value="G-BOX-BINDING FACTOR 1"/>
    <property type="match status" value="1"/>
</dbReference>
<dbReference type="OrthoDB" id="1738263at2759"/>
<dbReference type="AlphaFoldDB" id="A0A5N6RU71"/>
<dbReference type="Proteomes" id="UP000327013">
    <property type="component" value="Chromosome 8"/>
</dbReference>
<name>A0A5N6RU71_9ROSI</name>
<evidence type="ECO:0000259" key="2">
    <source>
        <dbReference type="Pfam" id="PF07777"/>
    </source>
</evidence>
<dbReference type="EMBL" id="CM017328">
    <property type="protein sequence ID" value="KAE8124454.1"/>
    <property type="molecule type" value="Genomic_DNA"/>
</dbReference>
<dbReference type="InterPro" id="IPR012900">
    <property type="entry name" value="MFMR"/>
</dbReference>
<organism evidence="3 4">
    <name type="scientific">Carpinus fangiana</name>
    <dbReference type="NCBI Taxonomy" id="176857"/>
    <lineage>
        <taxon>Eukaryota</taxon>
        <taxon>Viridiplantae</taxon>
        <taxon>Streptophyta</taxon>
        <taxon>Embryophyta</taxon>
        <taxon>Tracheophyta</taxon>
        <taxon>Spermatophyta</taxon>
        <taxon>Magnoliopsida</taxon>
        <taxon>eudicotyledons</taxon>
        <taxon>Gunneridae</taxon>
        <taxon>Pentapetalae</taxon>
        <taxon>rosids</taxon>
        <taxon>fabids</taxon>
        <taxon>Fagales</taxon>
        <taxon>Betulaceae</taxon>
        <taxon>Carpinus</taxon>
    </lineage>
</organism>